<proteinExistence type="predicted"/>
<dbReference type="PANTHER" id="PTHR10513">
    <property type="entry name" value="DEOXYNUCLEOSIDE KINASE"/>
    <property type="match status" value="1"/>
</dbReference>
<dbReference type="SUPFAM" id="SSF52540">
    <property type="entry name" value="P-loop containing nucleoside triphosphate hydrolases"/>
    <property type="match status" value="1"/>
</dbReference>
<dbReference type="PIRSF" id="PIRSF000705">
    <property type="entry name" value="DNK"/>
    <property type="match status" value="1"/>
</dbReference>
<organism evidence="2">
    <name type="scientific">marine sediment metagenome</name>
    <dbReference type="NCBI Taxonomy" id="412755"/>
    <lineage>
        <taxon>unclassified sequences</taxon>
        <taxon>metagenomes</taxon>
        <taxon>ecological metagenomes</taxon>
    </lineage>
</organism>
<dbReference type="GO" id="GO:0019136">
    <property type="term" value="F:deoxynucleoside kinase activity"/>
    <property type="evidence" value="ECO:0007669"/>
    <property type="project" value="InterPro"/>
</dbReference>
<accession>A0A0F9T5T0</accession>
<dbReference type="EMBL" id="LAZR01000292">
    <property type="protein sequence ID" value="KKN76615.1"/>
    <property type="molecule type" value="Genomic_DNA"/>
</dbReference>
<dbReference type="CDD" id="cd01673">
    <property type="entry name" value="dNK"/>
    <property type="match status" value="1"/>
</dbReference>
<sequence>MIKPIIWVEGIIGAGKTELTKILCNEMNYEGLYEPVDQNPYLKMFYTDMKKWAFPMQILLLHKRFAMQKKAAYSAYIDGGSEGFILDRGLPGDRVFAKLLTQQGHIEPMDWDTYELAYNIMHQSLVPPTLLLYLDVHPDEAYERAKQRARDQESPMPDESFRKYLGDLEREYLLLLEEIYQQRHHWSRGIKILKIPWRNMDINNPDRAEIQALVTKIRAAL</sequence>
<dbReference type="InterPro" id="IPR002624">
    <property type="entry name" value="DCK/DGK"/>
</dbReference>
<dbReference type="PANTHER" id="PTHR10513:SF35">
    <property type="entry name" value="DEOXYADENOSINE KINASE"/>
    <property type="match status" value="1"/>
</dbReference>
<dbReference type="AlphaFoldDB" id="A0A0F9T5T0"/>
<gene>
    <name evidence="2" type="ORF">LCGC14_0368120</name>
</gene>
<dbReference type="Gene3D" id="3.40.50.300">
    <property type="entry name" value="P-loop containing nucleotide triphosphate hydrolases"/>
    <property type="match status" value="1"/>
</dbReference>
<dbReference type="GO" id="GO:0005524">
    <property type="term" value="F:ATP binding"/>
    <property type="evidence" value="ECO:0007669"/>
    <property type="project" value="InterPro"/>
</dbReference>
<name>A0A0F9T5T0_9ZZZZ</name>
<dbReference type="InterPro" id="IPR050566">
    <property type="entry name" value="Deoxyribonucleoside_kinase"/>
</dbReference>
<evidence type="ECO:0000259" key="1">
    <source>
        <dbReference type="Pfam" id="PF01712"/>
    </source>
</evidence>
<dbReference type="Pfam" id="PF01712">
    <property type="entry name" value="dNK"/>
    <property type="match status" value="1"/>
</dbReference>
<protein>
    <recommendedName>
        <fullName evidence="1">Deoxynucleoside kinase domain-containing protein</fullName>
    </recommendedName>
</protein>
<dbReference type="GO" id="GO:0005737">
    <property type="term" value="C:cytoplasm"/>
    <property type="evidence" value="ECO:0007669"/>
    <property type="project" value="TreeGrafter"/>
</dbReference>
<dbReference type="InterPro" id="IPR027417">
    <property type="entry name" value="P-loop_NTPase"/>
</dbReference>
<feature type="domain" description="Deoxynucleoside kinase" evidence="1">
    <location>
        <begin position="6"/>
        <end position="199"/>
    </location>
</feature>
<evidence type="ECO:0000313" key="2">
    <source>
        <dbReference type="EMBL" id="KKN76615.1"/>
    </source>
</evidence>
<dbReference type="InterPro" id="IPR031314">
    <property type="entry name" value="DNK_dom"/>
</dbReference>
<comment type="caution">
    <text evidence="2">The sequence shown here is derived from an EMBL/GenBank/DDBJ whole genome shotgun (WGS) entry which is preliminary data.</text>
</comment>
<reference evidence="2" key="1">
    <citation type="journal article" date="2015" name="Nature">
        <title>Complex archaea that bridge the gap between prokaryotes and eukaryotes.</title>
        <authorList>
            <person name="Spang A."/>
            <person name="Saw J.H."/>
            <person name="Jorgensen S.L."/>
            <person name="Zaremba-Niedzwiedzka K."/>
            <person name="Martijn J."/>
            <person name="Lind A.E."/>
            <person name="van Eijk R."/>
            <person name="Schleper C."/>
            <person name="Guy L."/>
            <person name="Ettema T.J."/>
        </authorList>
    </citation>
    <scope>NUCLEOTIDE SEQUENCE</scope>
</reference>